<evidence type="ECO:0000256" key="5">
    <source>
        <dbReference type="ARBA" id="ARBA00023136"/>
    </source>
</evidence>
<evidence type="ECO:0000256" key="4">
    <source>
        <dbReference type="ARBA" id="ARBA00022989"/>
    </source>
</evidence>
<keyword evidence="6" id="KW-0564">Palmitate</keyword>
<evidence type="ECO:0000256" key="8">
    <source>
        <dbReference type="ARBA" id="ARBA00023315"/>
    </source>
</evidence>
<dbReference type="InterPro" id="IPR001594">
    <property type="entry name" value="Palmitoyltrfase_DHHC"/>
</dbReference>
<dbReference type="Proteomes" id="UP001150266">
    <property type="component" value="Unassembled WGS sequence"/>
</dbReference>
<dbReference type="PROSITE" id="PS50216">
    <property type="entry name" value="DHHC"/>
    <property type="match status" value="1"/>
</dbReference>
<comment type="caution">
    <text evidence="14">The sequence shown here is derived from an EMBL/GenBank/DDBJ whole genome shotgun (WGS) entry which is preliminary data.</text>
</comment>
<dbReference type="PANTHER" id="PTHR22883">
    <property type="entry name" value="ZINC FINGER DHHC DOMAIN CONTAINING PROTEIN"/>
    <property type="match status" value="1"/>
</dbReference>
<dbReference type="InterPro" id="IPR039859">
    <property type="entry name" value="PFA4/ZDH16/20/ERF2-like"/>
</dbReference>
<keyword evidence="7" id="KW-0449">Lipoprotein</keyword>
<evidence type="ECO:0000256" key="7">
    <source>
        <dbReference type="ARBA" id="ARBA00023288"/>
    </source>
</evidence>
<dbReference type="OrthoDB" id="1436450at2759"/>
<comment type="similarity">
    <text evidence="9">Belongs to the DHHC palmitoyltransferase family. PFA5 subfamily.</text>
</comment>
<feature type="domain" description="Palmitoyltransferase DHHC" evidence="13">
    <location>
        <begin position="213"/>
        <end position="320"/>
    </location>
</feature>
<dbReference type="GO" id="GO:0006612">
    <property type="term" value="P:protein targeting to membrane"/>
    <property type="evidence" value="ECO:0007669"/>
    <property type="project" value="TreeGrafter"/>
</dbReference>
<keyword evidence="15" id="KW-1185">Reference proteome</keyword>
<dbReference type="Pfam" id="PF01529">
    <property type="entry name" value="DHHC"/>
    <property type="match status" value="1"/>
</dbReference>
<dbReference type="PANTHER" id="PTHR22883:SF23">
    <property type="entry name" value="PALMITOYLTRANSFERASE ZDHHC6"/>
    <property type="match status" value="1"/>
</dbReference>
<keyword evidence="4 11" id="KW-1133">Transmembrane helix</keyword>
<proteinExistence type="inferred from homology"/>
<evidence type="ECO:0000256" key="12">
    <source>
        <dbReference type="SAM" id="MobiDB-lite"/>
    </source>
</evidence>
<dbReference type="GO" id="GO:0016020">
    <property type="term" value="C:membrane"/>
    <property type="evidence" value="ECO:0007669"/>
    <property type="project" value="UniProtKB-SubCell"/>
</dbReference>
<evidence type="ECO:0000256" key="6">
    <source>
        <dbReference type="ARBA" id="ARBA00023139"/>
    </source>
</evidence>
<gene>
    <name evidence="14" type="ORF">J3R30DRAFT_3700329</name>
</gene>
<dbReference type="GO" id="GO:0005783">
    <property type="term" value="C:endoplasmic reticulum"/>
    <property type="evidence" value="ECO:0007669"/>
    <property type="project" value="TreeGrafter"/>
</dbReference>
<name>A0A9W9AES2_9AGAR</name>
<comment type="subcellular location">
    <subcellularLocation>
        <location evidence="1">Membrane</location>
        <topology evidence="1">Multi-pass membrane protein</topology>
    </subcellularLocation>
</comment>
<reference evidence="14" key="1">
    <citation type="submission" date="2022-08" db="EMBL/GenBank/DDBJ databases">
        <title>A Global Phylogenomic Analysis of the Shiitake Genus Lentinula.</title>
        <authorList>
            <consortium name="DOE Joint Genome Institute"/>
            <person name="Sierra-Patev S."/>
            <person name="Min B."/>
            <person name="Naranjo-Ortiz M."/>
            <person name="Looney B."/>
            <person name="Konkel Z."/>
            <person name="Slot J.C."/>
            <person name="Sakamoto Y."/>
            <person name="Steenwyk J.L."/>
            <person name="Rokas A."/>
            <person name="Carro J."/>
            <person name="Camarero S."/>
            <person name="Ferreira P."/>
            <person name="Molpeceres G."/>
            <person name="Ruiz-Duenas F.J."/>
            <person name="Serrano A."/>
            <person name="Henrissat B."/>
            <person name="Drula E."/>
            <person name="Hughes K.W."/>
            <person name="Mata J.L."/>
            <person name="Ishikawa N.K."/>
            <person name="Vargas-Isla R."/>
            <person name="Ushijima S."/>
            <person name="Smith C.A."/>
            <person name="Ahrendt S."/>
            <person name="Andreopoulos W."/>
            <person name="He G."/>
            <person name="Labutti K."/>
            <person name="Lipzen A."/>
            <person name="Ng V."/>
            <person name="Riley R."/>
            <person name="Sandor L."/>
            <person name="Barry K."/>
            <person name="Martinez A.T."/>
            <person name="Xiao Y."/>
            <person name="Gibbons J.G."/>
            <person name="Terashima K."/>
            <person name="Grigoriev I.V."/>
            <person name="Hibbett D.S."/>
        </authorList>
    </citation>
    <scope>NUCLEOTIDE SEQUENCE</scope>
    <source>
        <strain evidence="14">JLM2183</strain>
    </source>
</reference>
<evidence type="ECO:0000259" key="13">
    <source>
        <dbReference type="Pfam" id="PF01529"/>
    </source>
</evidence>
<evidence type="ECO:0000256" key="10">
    <source>
        <dbReference type="ARBA" id="ARBA00048048"/>
    </source>
</evidence>
<organism evidence="14 15">
    <name type="scientific">Lentinula aciculospora</name>
    <dbReference type="NCBI Taxonomy" id="153920"/>
    <lineage>
        <taxon>Eukaryota</taxon>
        <taxon>Fungi</taxon>
        <taxon>Dikarya</taxon>
        <taxon>Basidiomycota</taxon>
        <taxon>Agaricomycotina</taxon>
        <taxon>Agaricomycetes</taxon>
        <taxon>Agaricomycetidae</taxon>
        <taxon>Agaricales</taxon>
        <taxon>Marasmiineae</taxon>
        <taxon>Omphalotaceae</taxon>
        <taxon>Lentinula</taxon>
    </lineage>
</organism>
<dbReference type="AlphaFoldDB" id="A0A9W9AES2"/>
<keyword evidence="5 11" id="KW-0472">Membrane</keyword>
<feature type="region of interest" description="Disordered" evidence="12">
    <location>
        <begin position="110"/>
        <end position="140"/>
    </location>
</feature>
<comment type="domain">
    <text evidence="11">The DHHC domain is required for palmitoyltransferase activity.</text>
</comment>
<keyword evidence="8 11" id="KW-0012">Acyltransferase</keyword>
<evidence type="ECO:0000313" key="14">
    <source>
        <dbReference type="EMBL" id="KAJ4480870.1"/>
    </source>
</evidence>
<evidence type="ECO:0000256" key="9">
    <source>
        <dbReference type="ARBA" id="ARBA00038298"/>
    </source>
</evidence>
<evidence type="ECO:0000256" key="3">
    <source>
        <dbReference type="ARBA" id="ARBA00022692"/>
    </source>
</evidence>
<accession>A0A9W9AES2</accession>
<dbReference type="EC" id="2.3.1.225" evidence="11"/>
<evidence type="ECO:0000313" key="15">
    <source>
        <dbReference type="Proteomes" id="UP001150266"/>
    </source>
</evidence>
<dbReference type="GO" id="GO:0005794">
    <property type="term" value="C:Golgi apparatus"/>
    <property type="evidence" value="ECO:0007669"/>
    <property type="project" value="TreeGrafter"/>
</dbReference>
<feature type="transmembrane region" description="Helical" evidence="11">
    <location>
        <begin position="26"/>
        <end position="48"/>
    </location>
</feature>
<feature type="transmembrane region" description="Helical" evidence="11">
    <location>
        <begin position="68"/>
        <end position="92"/>
    </location>
</feature>
<dbReference type="EMBL" id="JAOTPV010000006">
    <property type="protein sequence ID" value="KAJ4480870.1"/>
    <property type="molecule type" value="Genomic_DNA"/>
</dbReference>
<protein>
    <recommendedName>
        <fullName evidence="11">Palmitoyltransferase</fullName>
        <ecNumber evidence="11">2.3.1.225</ecNumber>
    </recommendedName>
</protein>
<evidence type="ECO:0000256" key="2">
    <source>
        <dbReference type="ARBA" id="ARBA00022679"/>
    </source>
</evidence>
<evidence type="ECO:0000256" key="1">
    <source>
        <dbReference type="ARBA" id="ARBA00004141"/>
    </source>
</evidence>
<comment type="catalytic activity">
    <reaction evidence="10 11">
        <text>L-cysteinyl-[protein] + hexadecanoyl-CoA = S-hexadecanoyl-L-cysteinyl-[protein] + CoA</text>
        <dbReference type="Rhea" id="RHEA:36683"/>
        <dbReference type="Rhea" id="RHEA-COMP:10131"/>
        <dbReference type="Rhea" id="RHEA-COMP:11032"/>
        <dbReference type="ChEBI" id="CHEBI:29950"/>
        <dbReference type="ChEBI" id="CHEBI:57287"/>
        <dbReference type="ChEBI" id="CHEBI:57379"/>
        <dbReference type="ChEBI" id="CHEBI:74151"/>
        <dbReference type="EC" id="2.3.1.225"/>
    </reaction>
</comment>
<sequence>MPGICQVIEEAKLTAREQRAAKPQPWIVLKLMVFIATGIMGYAAYVYISKLCVEMIRRKRAGASKGTGIALLVVFCLLFLWMLWAYAMVVLIPPGFARDHVPQCPPPIPPPPVRPSVTHPPANGNWTHEEEDNDNVHSRPHEQTFQANDAHLDTVNAISQPPNARPEIAVIARSSAKYVGDENRTRAYHDLQRAASRRVTRRPPTTPVLAPEYRAHHCRACGTCVLKYDHHCPWIGQCVGARNHKFFINFNLVTTIFTSYTVATLVVYTVHSSNNNEDPDPQQILVTALSGLFLIFSAALLLSHTRFLALSLTTVESLQQRSIKDRENHMLADVFGFWELRSKRRVKTEWDQEWGRIDREGNMWWVGSKLKAWEETMGTAKRTVENPWGWLSWILPLTLNRKNDAEMGMNYEVNPRFDKEGRWRRRSEWPEELR</sequence>
<feature type="transmembrane region" description="Helical" evidence="11">
    <location>
        <begin position="250"/>
        <end position="271"/>
    </location>
</feature>
<keyword evidence="3 11" id="KW-0812">Transmembrane</keyword>
<evidence type="ECO:0000256" key="11">
    <source>
        <dbReference type="RuleBase" id="RU079119"/>
    </source>
</evidence>
<feature type="transmembrane region" description="Helical" evidence="11">
    <location>
        <begin position="283"/>
        <end position="302"/>
    </location>
</feature>
<keyword evidence="2 11" id="KW-0808">Transferase</keyword>
<dbReference type="GO" id="GO:0019706">
    <property type="term" value="F:protein-cysteine S-palmitoyltransferase activity"/>
    <property type="evidence" value="ECO:0007669"/>
    <property type="project" value="UniProtKB-EC"/>
</dbReference>